<dbReference type="Proteomes" id="UP000019269">
    <property type="component" value="Chromosome"/>
</dbReference>
<keyword evidence="2" id="KW-1185">Reference proteome</keyword>
<dbReference type="EMBL" id="CP004146">
    <property type="protein sequence ID" value="AHH03836.1"/>
    <property type="molecule type" value="Genomic_DNA"/>
</dbReference>
<protein>
    <submittedName>
        <fullName evidence="1">Uncharacterized protein</fullName>
    </submittedName>
</protein>
<evidence type="ECO:0000313" key="2">
    <source>
        <dbReference type="Proteomes" id="UP000019269"/>
    </source>
</evidence>
<reference evidence="1" key="1">
    <citation type="submission" date="2013-02" db="EMBL/GenBank/DDBJ databases">
        <title>Comparative genomics of Borrelia species.</title>
        <authorList>
            <person name="Schwan T.G."/>
            <person name="Raffel S.J."/>
            <person name="Porcella S.F."/>
        </authorList>
    </citation>
    <scope>NUCLEOTIDE SEQUENCE [LARGE SCALE GENOMIC DNA]</scope>
    <source>
        <strain evidence="1">YOR</strain>
    </source>
</reference>
<name>A0ABM5PIU3_9SPIR</name>
<sequence>MEEKENYKKYLLISERKREERIDIKRRINNRNVSWFFAS</sequence>
<organism evidence="1 2">
    <name type="scientific">Borrelia nietonii YOR</name>
    <dbReference type="NCBI Taxonomy" id="1293576"/>
    <lineage>
        <taxon>Bacteria</taxon>
        <taxon>Pseudomonadati</taxon>
        <taxon>Spirochaetota</taxon>
        <taxon>Spirochaetia</taxon>
        <taxon>Spirochaetales</taxon>
        <taxon>Borreliaceae</taxon>
        <taxon>Borrelia</taxon>
        <taxon>Borrelia nietonii</taxon>
    </lineage>
</organism>
<evidence type="ECO:0000313" key="1">
    <source>
        <dbReference type="EMBL" id="AHH03836.1"/>
    </source>
</evidence>
<gene>
    <name evidence="1" type="ORF">BHY_0885</name>
</gene>
<accession>A0ABM5PIU3</accession>
<proteinExistence type="predicted"/>